<comment type="caution">
    <text evidence="2">The sequence shown here is derived from an EMBL/GenBank/DDBJ whole genome shotgun (WGS) entry which is preliminary data.</text>
</comment>
<dbReference type="AlphaFoldDB" id="A0A7X5RK11"/>
<sequence>MELENEIPSPKSANAPLSAVSALAGEVISPLKRLQHMDEGDWEEFTCELATYWKKKYLRVNRVGGAGDMGRDVIAYTPDGSWENFQCKYYSSPLNLTDVLLEIGKLCYHSHQGHFSMPAKYYFVAKSGLNGVSLNALKDSNKLKAELISGWDKKCKDKITKKKSVSLEGDFLKFVEHDIDFTIFDQIPQLKLIELHKNHTPYYIRRFGALEFDRPAPATPPNDIQSNELKYIAELLKAIESIESQVSSVDDLEAFPEFLTELKSARKNFYSAESLEKFSRDSMPPDTYENLLEDCYEAISSLVLMVHNNGWDKYLVISNHVTLVSFSSHPLNLYMSNRDKKGACHQLVNKGSLKWNK</sequence>
<dbReference type="Proteomes" id="UP000470213">
    <property type="component" value="Unassembled WGS sequence"/>
</dbReference>
<name>A0A7X5RK11_9ALTE</name>
<dbReference type="RefSeq" id="WP_163083735.1">
    <property type="nucleotide sequence ID" value="NZ_JAAAWN010000003.1"/>
</dbReference>
<dbReference type="InterPro" id="IPR011335">
    <property type="entry name" value="Restrct_endonuc-II-like"/>
</dbReference>
<evidence type="ECO:0000313" key="3">
    <source>
        <dbReference type="Proteomes" id="UP000470213"/>
    </source>
</evidence>
<dbReference type="Pfam" id="PF20282">
    <property type="entry name" value="CTD6"/>
    <property type="match status" value="1"/>
</dbReference>
<proteinExistence type="predicted"/>
<accession>A0A7X5RK11</accession>
<evidence type="ECO:0000313" key="2">
    <source>
        <dbReference type="EMBL" id="NDV90134.1"/>
    </source>
</evidence>
<dbReference type="InterPro" id="IPR046914">
    <property type="entry name" value="ABC-3C_CTD6"/>
</dbReference>
<reference evidence="2 3" key="1">
    <citation type="submission" date="2020-01" db="EMBL/GenBank/DDBJ databases">
        <authorList>
            <person name="Chen J."/>
            <person name="Zhu S."/>
            <person name="Yang J."/>
        </authorList>
    </citation>
    <scope>NUCLEOTIDE SEQUENCE [LARGE SCALE GENOMIC DNA]</scope>
    <source>
        <strain evidence="2 3">345S023</strain>
    </source>
</reference>
<dbReference type="SUPFAM" id="SSF52980">
    <property type="entry name" value="Restriction endonuclease-like"/>
    <property type="match status" value="1"/>
</dbReference>
<feature type="domain" description="ABC-three component systems C-terminal" evidence="1">
    <location>
        <begin position="228"/>
        <end position="355"/>
    </location>
</feature>
<organism evidence="2 3">
    <name type="scientific">Alteromonas profundi</name>
    <dbReference type="NCBI Taxonomy" id="2696062"/>
    <lineage>
        <taxon>Bacteria</taxon>
        <taxon>Pseudomonadati</taxon>
        <taxon>Pseudomonadota</taxon>
        <taxon>Gammaproteobacteria</taxon>
        <taxon>Alteromonadales</taxon>
        <taxon>Alteromonadaceae</taxon>
        <taxon>Alteromonas/Salinimonas group</taxon>
        <taxon>Alteromonas</taxon>
    </lineage>
</organism>
<keyword evidence="3" id="KW-1185">Reference proteome</keyword>
<evidence type="ECO:0000259" key="1">
    <source>
        <dbReference type="Pfam" id="PF20282"/>
    </source>
</evidence>
<gene>
    <name evidence="2" type="ORF">GTH32_02855</name>
</gene>
<dbReference type="EMBL" id="JAAAWN010000003">
    <property type="protein sequence ID" value="NDV90134.1"/>
    <property type="molecule type" value="Genomic_DNA"/>
</dbReference>
<protein>
    <recommendedName>
        <fullName evidence="1">ABC-three component systems C-terminal domain-containing protein</fullName>
    </recommendedName>
</protein>